<dbReference type="GO" id="GO:0005737">
    <property type="term" value="C:cytoplasm"/>
    <property type="evidence" value="ECO:0007669"/>
    <property type="project" value="UniProtKB-SubCell"/>
</dbReference>
<dbReference type="InterPro" id="IPR006591">
    <property type="entry name" value="RNAP_P/RPABC4"/>
</dbReference>
<evidence type="ECO:0000256" key="7">
    <source>
        <dbReference type="ARBA" id="ARBA00023163"/>
    </source>
</evidence>
<keyword evidence="7 8" id="KW-0804">Transcription</keyword>
<dbReference type="EC" id="2.7.7.6" evidence="8"/>
<comment type="similarity">
    <text evidence="8">Belongs to the archaeal Rpo12/eukaryotic RPC10 RNA polymerase subunit family.</text>
</comment>
<sequence>MTKYICQNCKTEITPNDLRLLPGVKCPKCSHRILIKKRSLIAKPVKAR</sequence>
<proteinExistence type="inferred from homology"/>
<dbReference type="InterPro" id="IPR029040">
    <property type="entry name" value="RPABC4/Spt4"/>
</dbReference>
<dbReference type="GO" id="GO:0006351">
    <property type="term" value="P:DNA-templated transcription"/>
    <property type="evidence" value="ECO:0007669"/>
    <property type="project" value="UniProtKB-UniRule"/>
</dbReference>
<dbReference type="GO" id="GO:0003899">
    <property type="term" value="F:DNA-directed RNA polymerase activity"/>
    <property type="evidence" value="ECO:0007669"/>
    <property type="project" value="UniProtKB-UniRule"/>
</dbReference>
<dbReference type="Gene3D" id="2.20.28.30">
    <property type="entry name" value="RNA polymerase ii, chain L"/>
    <property type="match status" value="1"/>
</dbReference>
<keyword evidence="5 8" id="KW-0479">Metal-binding</keyword>
<reference evidence="9" key="1">
    <citation type="journal article" date="2022" name="Nat. Microbiol.">
        <title>Unique mobile elements and scalable gene flow at the prokaryote-eukaryote boundary revealed by circularized Asgard archaea genomes.</title>
        <authorList>
            <person name="Wu F."/>
            <person name="Speth D.R."/>
            <person name="Philosof A."/>
            <person name="Cremiere A."/>
            <person name="Narayanan A."/>
            <person name="Barco R.A."/>
            <person name="Connon S.A."/>
            <person name="Amend J.P."/>
            <person name="Antoshechkin I.A."/>
            <person name="Orphan V.J."/>
        </authorList>
    </citation>
    <scope>NUCLEOTIDE SEQUENCE</scope>
    <source>
        <strain evidence="9">PR6</strain>
    </source>
</reference>
<comment type="cofactor">
    <cofactor evidence="8">
        <name>Zn(2+)</name>
        <dbReference type="ChEBI" id="CHEBI:29105"/>
    </cofactor>
    <text evidence="8">Binds 1 zinc ion.</text>
</comment>
<dbReference type="AlphaFoldDB" id="A0A9Y1BQV3"/>
<dbReference type="GO" id="GO:0008270">
    <property type="term" value="F:zinc ion binding"/>
    <property type="evidence" value="ECO:0007669"/>
    <property type="project" value="UniProtKB-UniRule"/>
</dbReference>
<dbReference type="InterPro" id="IPR023464">
    <property type="entry name" value="Rpo12"/>
</dbReference>
<dbReference type="Proteomes" id="UP001200513">
    <property type="component" value="Chromosome"/>
</dbReference>
<dbReference type="HAMAP" id="MF_00615">
    <property type="entry name" value="RNApol_arch_Rpo12"/>
    <property type="match status" value="1"/>
</dbReference>
<feature type="binding site" evidence="8">
    <location>
        <position position="26"/>
    </location>
    <ligand>
        <name>Zn(2+)</name>
        <dbReference type="ChEBI" id="CHEBI:29105"/>
    </ligand>
</feature>
<evidence type="ECO:0000313" key="9">
    <source>
        <dbReference type="EMBL" id="UJG43518.1"/>
    </source>
</evidence>
<name>A0A9Y1BQV3_9ARCH</name>
<organism evidence="9">
    <name type="scientific">Candidatus Heimdallarchaeum endolithica</name>
    <dbReference type="NCBI Taxonomy" id="2876572"/>
    <lineage>
        <taxon>Archaea</taxon>
        <taxon>Promethearchaeati</taxon>
        <taxon>Candidatus Heimdallarchaeota</taxon>
        <taxon>Candidatus Heimdallarchaeia (ex Rinke et al. 2021) (nom. nud.)</taxon>
        <taxon>Candidatus Heimdallarchaeales</taxon>
        <taxon>Candidatus Heimdallarchaeaceae</taxon>
        <taxon>Candidatus Heimdallarchaeum</taxon>
    </lineage>
</organism>
<keyword evidence="2 8" id="KW-0963">Cytoplasm</keyword>
<dbReference type="SMART" id="SM00659">
    <property type="entry name" value="RPOLCX"/>
    <property type="match status" value="1"/>
</dbReference>
<evidence type="ECO:0000256" key="1">
    <source>
        <dbReference type="ARBA" id="ARBA00022478"/>
    </source>
</evidence>
<keyword evidence="3 8" id="KW-0808">Transferase</keyword>
<comment type="catalytic activity">
    <reaction evidence="8">
        <text>RNA(n) + a ribonucleoside 5'-triphosphate = RNA(n+1) + diphosphate</text>
        <dbReference type="Rhea" id="RHEA:21248"/>
        <dbReference type="Rhea" id="RHEA-COMP:14527"/>
        <dbReference type="Rhea" id="RHEA-COMP:17342"/>
        <dbReference type="ChEBI" id="CHEBI:33019"/>
        <dbReference type="ChEBI" id="CHEBI:61557"/>
        <dbReference type="ChEBI" id="CHEBI:140395"/>
        <dbReference type="EC" id="2.7.7.6"/>
    </reaction>
</comment>
<dbReference type="SUPFAM" id="SSF63393">
    <property type="entry name" value="RNA polymerase subunits"/>
    <property type="match status" value="1"/>
</dbReference>
<feature type="binding site" evidence="8">
    <location>
        <position position="29"/>
    </location>
    <ligand>
        <name>Zn(2+)</name>
        <dbReference type="ChEBI" id="CHEBI:29105"/>
    </ligand>
</feature>
<evidence type="ECO:0000256" key="3">
    <source>
        <dbReference type="ARBA" id="ARBA00022679"/>
    </source>
</evidence>
<evidence type="ECO:0000256" key="8">
    <source>
        <dbReference type="HAMAP-Rule" id="MF_00615"/>
    </source>
</evidence>
<dbReference type="Pfam" id="PF03604">
    <property type="entry name" value="Zn_ribbon_RPAB4"/>
    <property type="match status" value="1"/>
</dbReference>
<comment type="subunit">
    <text evidence="8">Part of the RNA polymerase complex.</text>
</comment>
<keyword evidence="6 8" id="KW-0862">Zinc</keyword>
<protein>
    <recommendedName>
        <fullName evidence="8">DNA-directed RNA polymerase subunit Rpo12</fullName>
        <ecNumber evidence="8">2.7.7.6</ecNumber>
    </recommendedName>
    <alternativeName>
        <fullName evidence="8">DNA-directed RNA polymerase subunit P</fullName>
    </alternativeName>
</protein>
<dbReference type="GO" id="GO:0000428">
    <property type="term" value="C:DNA-directed RNA polymerase complex"/>
    <property type="evidence" value="ECO:0007669"/>
    <property type="project" value="UniProtKB-KW"/>
</dbReference>
<evidence type="ECO:0000256" key="5">
    <source>
        <dbReference type="ARBA" id="ARBA00022723"/>
    </source>
</evidence>
<gene>
    <name evidence="8" type="primary">rpo12</name>
    <name evidence="8" type="synonym">rpoP</name>
    <name evidence="9" type="ORF">K9W46_14255</name>
</gene>
<evidence type="ECO:0000256" key="2">
    <source>
        <dbReference type="ARBA" id="ARBA00022490"/>
    </source>
</evidence>
<dbReference type="EMBL" id="CP084167">
    <property type="protein sequence ID" value="UJG43518.1"/>
    <property type="molecule type" value="Genomic_DNA"/>
</dbReference>
<feature type="binding site" evidence="8">
    <location>
        <position position="9"/>
    </location>
    <ligand>
        <name>Zn(2+)</name>
        <dbReference type="ChEBI" id="CHEBI:29105"/>
    </ligand>
</feature>
<dbReference type="GO" id="GO:0003677">
    <property type="term" value="F:DNA binding"/>
    <property type="evidence" value="ECO:0007669"/>
    <property type="project" value="InterPro"/>
</dbReference>
<keyword evidence="4 8" id="KW-0548">Nucleotidyltransferase</keyword>
<keyword evidence="1 8" id="KW-0240">DNA-directed RNA polymerase</keyword>
<comment type="subcellular location">
    <subcellularLocation>
        <location evidence="8">Cytoplasm</location>
    </subcellularLocation>
</comment>
<comment type="function">
    <text evidence="8">DNA-dependent RNA polymerase (RNAP) catalyzes the transcription of DNA into RNA using the four ribonucleoside triphosphates as substrates.</text>
</comment>
<evidence type="ECO:0000256" key="6">
    <source>
        <dbReference type="ARBA" id="ARBA00022833"/>
    </source>
</evidence>
<evidence type="ECO:0000256" key="4">
    <source>
        <dbReference type="ARBA" id="ARBA00022695"/>
    </source>
</evidence>
<accession>A0A9Y1BQV3</accession>